<reference evidence="4" key="1">
    <citation type="submission" date="2020-08" db="EMBL/GenBank/DDBJ databases">
        <title>Lewinella bacteria from marine environments.</title>
        <authorList>
            <person name="Zhong Y."/>
        </authorList>
    </citation>
    <scope>NUCLEOTIDE SEQUENCE</scope>
    <source>
        <strain evidence="4">KCTC 42187</strain>
    </source>
</reference>
<accession>A0A923PKQ4</accession>
<dbReference type="PANTHER" id="PTHR11364">
    <property type="entry name" value="THIOSULFATE SULFERTANSFERASE"/>
    <property type="match status" value="1"/>
</dbReference>
<sequence length="270" mass="29276">MPLISAPDLSALLGQADLLLLDCRHDLYHPAAGRQAHAEAHLPGAHFLHADEDLSGPIIPGETGRHPLPDPAVFRALMGSLGLRPEHTVVAYDDKGGGIAARAWWLLRALGHEKVMVLDGGYPAWVAAGLPTDANPVNRPGGAPPSHLAPHYQLSTCDRAQVATLPADFLLIDSRTAPRYRGEEEDVDPIAGHIPGAINLPWPENLQDGRFKSREALKIRFADLRDEADHNVFYCGSGVTACHNILAYYYAFGEMPALYPGSWSEWITPA</sequence>
<name>A0A923PKQ4_9BACT</name>
<proteinExistence type="predicted"/>
<protein>
    <submittedName>
        <fullName evidence="4">Sulfurtransferase</fullName>
    </submittedName>
</protein>
<dbReference type="InterPro" id="IPR001763">
    <property type="entry name" value="Rhodanese-like_dom"/>
</dbReference>
<evidence type="ECO:0000259" key="3">
    <source>
        <dbReference type="PROSITE" id="PS50206"/>
    </source>
</evidence>
<dbReference type="Gene3D" id="3.40.250.10">
    <property type="entry name" value="Rhodanese-like domain"/>
    <property type="match status" value="2"/>
</dbReference>
<dbReference type="Proteomes" id="UP000650081">
    <property type="component" value="Unassembled WGS sequence"/>
</dbReference>
<dbReference type="RefSeq" id="WP_187467960.1">
    <property type="nucleotide sequence ID" value="NZ_JACSIT010000142.1"/>
</dbReference>
<dbReference type="InterPro" id="IPR045078">
    <property type="entry name" value="TST/MPST-like"/>
</dbReference>
<feature type="domain" description="Rhodanese" evidence="3">
    <location>
        <begin position="165"/>
        <end position="268"/>
    </location>
</feature>
<dbReference type="SUPFAM" id="SSF52821">
    <property type="entry name" value="Rhodanese/Cell cycle control phosphatase"/>
    <property type="match status" value="2"/>
</dbReference>
<dbReference type="SMART" id="SM00450">
    <property type="entry name" value="RHOD"/>
    <property type="match status" value="2"/>
</dbReference>
<organism evidence="4 5">
    <name type="scientific">Neolewinella lacunae</name>
    <dbReference type="NCBI Taxonomy" id="1517758"/>
    <lineage>
        <taxon>Bacteria</taxon>
        <taxon>Pseudomonadati</taxon>
        <taxon>Bacteroidota</taxon>
        <taxon>Saprospiria</taxon>
        <taxon>Saprospirales</taxon>
        <taxon>Lewinellaceae</taxon>
        <taxon>Neolewinella</taxon>
    </lineage>
</organism>
<evidence type="ECO:0000256" key="2">
    <source>
        <dbReference type="ARBA" id="ARBA00022737"/>
    </source>
</evidence>
<dbReference type="GO" id="GO:0004792">
    <property type="term" value="F:thiosulfate-cyanide sulfurtransferase activity"/>
    <property type="evidence" value="ECO:0007669"/>
    <property type="project" value="TreeGrafter"/>
</dbReference>
<keyword evidence="1" id="KW-0808">Transferase</keyword>
<evidence type="ECO:0000313" key="4">
    <source>
        <dbReference type="EMBL" id="MBC6995933.1"/>
    </source>
</evidence>
<dbReference type="PROSITE" id="PS50206">
    <property type="entry name" value="RHODANESE_3"/>
    <property type="match status" value="2"/>
</dbReference>
<dbReference type="InterPro" id="IPR036873">
    <property type="entry name" value="Rhodanese-like_dom_sf"/>
</dbReference>
<evidence type="ECO:0000256" key="1">
    <source>
        <dbReference type="ARBA" id="ARBA00022679"/>
    </source>
</evidence>
<gene>
    <name evidence="4" type="ORF">H9S92_17325</name>
</gene>
<comment type="caution">
    <text evidence="4">The sequence shown here is derived from an EMBL/GenBank/DDBJ whole genome shotgun (WGS) entry which is preliminary data.</text>
</comment>
<keyword evidence="5" id="KW-1185">Reference proteome</keyword>
<dbReference type="PANTHER" id="PTHR11364:SF27">
    <property type="entry name" value="SULFURTRANSFERASE"/>
    <property type="match status" value="1"/>
</dbReference>
<dbReference type="CDD" id="cd01449">
    <property type="entry name" value="TST_Repeat_2"/>
    <property type="match status" value="1"/>
</dbReference>
<dbReference type="AlphaFoldDB" id="A0A923PKQ4"/>
<dbReference type="Pfam" id="PF00581">
    <property type="entry name" value="Rhodanese"/>
    <property type="match status" value="2"/>
</dbReference>
<keyword evidence="2" id="KW-0677">Repeat</keyword>
<dbReference type="EMBL" id="JACSIT010000142">
    <property type="protein sequence ID" value="MBC6995933.1"/>
    <property type="molecule type" value="Genomic_DNA"/>
</dbReference>
<evidence type="ECO:0000313" key="5">
    <source>
        <dbReference type="Proteomes" id="UP000650081"/>
    </source>
</evidence>
<dbReference type="CDD" id="cd01448">
    <property type="entry name" value="TST_Repeat_1"/>
    <property type="match status" value="1"/>
</dbReference>
<feature type="domain" description="Rhodanese" evidence="3">
    <location>
        <begin position="14"/>
        <end position="134"/>
    </location>
</feature>